<dbReference type="GO" id="GO:0051276">
    <property type="term" value="P:chromosome organization"/>
    <property type="evidence" value="ECO:0007669"/>
    <property type="project" value="InterPro"/>
</dbReference>
<dbReference type="Proteomes" id="UP000824124">
    <property type="component" value="Unassembled WGS sequence"/>
</dbReference>
<comment type="caution">
    <text evidence="1">The sequence shown here is derived from an EMBL/GenBank/DDBJ whole genome shotgun (WGS) entry which is preliminary data.</text>
</comment>
<name>A0A9D1HLN3_9FIRM</name>
<dbReference type="InterPro" id="IPR038713">
    <property type="entry name" value="Terminase_Gp1_N_sf"/>
</dbReference>
<accession>A0A9D1HLN3</accession>
<protein>
    <submittedName>
        <fullName evidence="1">Terminase small subunit</fullName>
    </submittedName>
</protein>
<dbReference type="EMBL" id="DVMH01000018">
    <property type="protein sequence ID" value="HIU10193.1"/>
    <property type="molecule type" value="Genomic_DNA"/>
</dbReference>
<evidence type="ECO:0000313" key="1">
    <source>
        <dbReference type="EMBL" id="HIU10193.1"/>
    </source>
</evidence>
<dbReference type="Gene3D" id="1.10.10.1400">
    <property type="entry name" value="Terminase, small subunit, N-terminal DNA-binding domain, HTH motif"/>
    <property type="match status" value="1"/>
</dbReference>
<dbReference type="AlphaFoldDB" id="A0A9D1HLN3"/>
<dbReference type="Gene3D" id="6.10.140.2160">
    <property type="match status" value="1"/>
</dbReference>
<reference evidence="1" key="1">
    <citation type="submission" date="2020-10" db="EMBL/GenBank/DDBJ databases">
        <authorList>
            <person name="Gilroy R."/>
        </authorList>
    </citation>
    <scope>NUCLEOTIDE SEQUENCE</scope>
    <source>
        <strain evidence="1">2830</strain>
    </source>
</reference>
<dbReference type="Pfam" id="PF03592">
    <property type="entry name" value="Terminase_2"/>
    <property type="match status" value="1"/>
</dbReference>
<sequence>MDNRLANKLSEREMAFCREYVRLWDGTKAAVSAGYKERLAAGRAARILQKPAAQQEIRRLCTATVAGFGGDMAALADGEEILRFLTAVMRGEVRDGKGAEEGVGMLPKVSERTRAAELLGRNQRLFGDKGGRDNGECVVRILGEEELK</sequence>
<evidence type="ECO:0000313" key="2">
    <source>
        <dbReference type="Proteomes" id="UP000824124"/>
    </source>
</evidence>
<reference evidence="1" key="2">
    <citation type="journal article" date="2021" name="PeerJ">
        <title>Extensive microbial diversity within the chicken gut microbiome revealed by metagenomics and culture.</title>
        <authorList>
            <person name="Gilroy R."/>
            <person name="Ravi A."/>
            <person name="Getino M."/>
            <person name="Pursley I."/>
            <person name="Horton D.L."/>
            <person name="Alikhan N.F."/>
            <person name="Baker D."/>
            <person name="Gharbi K."/>
            <person name="Hall N."/>
            <person name="Watson M."/>
            <person name="Adriaenssens E.M."/>
            <person name="Foster-Nyarko E."/>
            <person name="Jarju S."/>
            <person name="Secka A."/>
            <person name="Antonio M."/>
            <person name="Oren A."/>
            <person name="Chaudhuri R.R."/>
            <person name="La Ragione R."/>
            <person name="Hildebrand F."/>
            <person name="Pallen M.J."/>
        </authorList>
    </citation>
    <scope>NUCLEOTIDE SEQUENCE</scope>
    <source>
        <strain evidence="1">2830</strain>
    </source>
</reference>
<proteinExistence type="predicted"/>
<dbReference type="InterPro" id="IPR005335">
    <property type="entry name" value="Terminase_ssu"/>
</dbReference>
<organism evidence="1 2">
    <name type="scientific">Candidatus Avidehalobacter gallistercoris</name>
    <dbReference type="NCBI Taxonomy" id="2840694"/>
    <lineage>
        <taxon>Bacteria</taxon>
        <taxon>Bacillati</taxon>
        <taxon>Bacillota</taxon>
        <taxon>Clostridia</taxon>
        <taxon>Eubacteriales</taxon>
        <taxon>Peptococcaceae</taxon>
        <taxon>Peptococcaceae incertae sedis</taxon>
        <taxon>Candidatus Avidehalobacter</taxon>
    </lineage>
</organism>
<gene>
    <name evidence="1" type="ORF">IAB00_02960</name>
</gene>